<dbReference type="EMBL" id="JABBWG010000004">
    <property type="protein sequence ID" value="KAG1823675.1"/>
    <property type="molecule type" value="Genomic_DNA"/>
</dbReference>
<comment type="caution">
    <text evidence="1">The sequence shown here is derived from an EMBL/GenBank/DDBJ whole genome shotgun (WGS) entry which is preliminary data.</text>
</comment>
<keyword evidence="2" id="KW-1185">Reference proteome</keyword>
<proteinExistence type="predicted"/>
<accession>A0A9P7EL02</accession>
<organism evidence="1 2">
    <name type="scientific">Suillus subaureus</name>
    <dbReference type="NCBI Taxonomy" id="48587"/>
    <lineage>
        <taxon>Eukaryota</taxon>
        <taxon>Fungi</taxon>
        <taxon>Dikarya</taxon>
        <taxon>Basidiomycota</taxon>
        <taxon>Agaricomycotina</taxon>
        <taxon>Agaricomycetes</taxon>
        <taxon>Agaricomycetidae</taxon>
        <taxon>Boletales</taxon>
        <taxon>Suillineae</taxon>
        <taxon>Suillaceae</taxon>
        <taxon>Suillus</taxon>
    </lineage>
</organism>
<sequence length="66" mass="7304">MPHVLHTRIDLDLILAEPSPSVDLRLHACEVSTSSFLRTVINYANRAVAEIIKHRNAQQGGQKTNG</sequence>
<protein>
    <submittedName>
        <fullName evidence="1">Uncharacterized protein</fullName>
    </submittedName>
</protein>
<dbReference type="GeneID" id="64637862"/>
<gene>
    <name evidence="1" type="ORF">BJ212DRAFT_697302</name>
</gene>
<dbReference type="AlphaFoldDB" id="A0A9P7EL02"/>
<dbReference type="OrthoDB" id="4056921at2759"/>
<dbReference type="RefSeq" id="XP_041197735.1">
    <property type="nucleotide sequence ID" value="XM_041343846.1"/>
</dbReference>
<reference evidence="1" key="1">
    <citation type="journal article" date="2020" name="New Phytol.">
        <title>Comparative genomics reveals dynamic genome evolution in host specialist ectomycorrhizal fungi.</title>
        <authorList>
            <person name="Lofgren L.A."/>
            <person name="Nguyen N.H."/>
            <person name="Vilgalys R."/>
            <person name="Ruytinx J."/>
            <person name="Liao H.L."/>
            <person name="Branco S."/>
            <person name="Kuo A."/>
            <person name="LaButti K."/>
            <person name="Lipzen A."/>
            <person name="Andreopoulos W."/>
            <person name="Pangilinan J."/>
            <person name="Riley R."/>
            <person name="Hundley H."/>
            <person name="Na H."/>
            <person name="Barry K."/>
            <person name="Grigoriev I.V."/>
            <person name="Stajich J.E."/>
            <person name="Kennedy P.G."/>
        </authorList>
    </citation>
    <scope>NUCLEOTIDE SEQUENCE</scope>
    <source>
        <strain evidence="1">MN1</strain>
    </source>
</reference>
<name>A0A9P7EL02_9AGAM</name>
<evidence type="ECO:0000313" key="1">
    <source>
        <dbReference type="EMBL" id="KAG1823675.1"/>
    </source>
</evidence>
<dbReference type="Proteomes" id="UP000807769">
    <property type="component" value="Unassembled WGS sequence"/>
</dbReference>
<evidence type="ECO:0000313" key="2">
    <source>
        <dbReference type="Proteomes" id="UP000807769"/>
    </source>
</evidence>